<dbReference type="InterPro" id="IPR036937">
    <property type="entry name" value="Adhesion_dom_fimbrial_sf"/>
</dbReference>
<gene>
    <name evidence="2" type="ORF">RG298_003670</name>
</gene>
<organism evidence="2">
    <name type="scientific">Providencia stuartii</name>
    <dbReference type="NCBI Taxonomy" id="588"/>
    <lineage>
        <taxon>Bacteria</taxon>
        <taxon>Pseudomonadati</taxon>
        <taxon>Pseudomonadota</taxon>
        <taxon>Gammaproteobacteria</taxon>
        <taxon>Enterobacterales</taxon>
        <taxon>Morganellaceae</taxon>
        <taxon>Providencia</taxon>
    </lineage>
</organism>
<dbReference type="GO" id="GO:0009289">
    <property type="term" value="C:pilus"/>
    <property type="evidence" value="ECO:0007669"/>
    <property type="project" value="InterPro"/>
</dbReference>
<accession>A0AAI9DBT5</accession>
<reference evidence="2" key="1">
    <citation type="submission" date="2024-02" db="EMBL/GenBank/DDBJ databases">
        <authorList>
            <consortium name="Clinical and Environmental Microbiology Branch: Whole genome sequencing antimicrobial resistance pathogens in the healthcare setting"/>
        </authorList>
    </citation>
    <scope>NUCLEOTIDE SEQUENCE</scope>
    <source>
        <strain evidence="2">2021GO-0154</strain>
    </source>
</reference>
<keyword evidence="1" id="KW-0732">Signal</keyword>
<evidence type="ECO:0000313" key="2">
    <source>
        <dbReference type="EMBL" id="EMJ5135897.1"/>
    </source>
</evidence>
<evidence type="ECO:0000256" key="1">
    <source>
        <dbReference type="SAM" id="SignalP"/>
    </source>
</evidence>
<feature type="chain" id="PRO_5042511470" evidence="1">
    <location>
        <begin position="19"/>
        <end position="347"/>
    </location>
</feature>
<feature type="signal peptide" evidence="1">
    <location>
        <begin position="1"/>
        <end position="18"/>
    </location>
</feature>
<name>A0AAI9DBT5_PROST</name>
<comment type="caution">
    <text evidence="2">The sequence shown here is derived from an EMBL/GenBank/DDBJ whole genome shotgun (WGS) entry which is preliminary data.</text>
</comment>
<protein>
    <submittedName>
        <fullName evidence="2">PixG protein</fullName>
    </submittedName>
</protein>
<dbReference type="EMBL" id="ABMABF030000014">
    <property type="protein sequence ID" value="EMJ5135897.1"/>
    <property type="molecule type" value="Genomic_DNA"/>
</dbReference>
<sequence>MNKILVGLVLFSVTNSYAQNVSWQQNFLHIPSSGGFASATSSSLDVTDSNAGSLVRVTIPLVRSWLVVSSFCNPNPIPPGTAAAQGNYRYWIRFPQANVWQNDASGLRYYLSNISWSLAGTDNNTNQVFVGPNYYGQQEPNTCWDVGFRWNLGSGTITLDRSMTLNVTVARANAYPGRYNLRIPFAWAYEENKGSSTSNAWDGFRQFGNVMSNYMNNYINVPVQITSKCNILNRTINLSHGNMTPDSSINNVTSPYNYQLSCDYDASVSVSLIGSSQVSGKTQNYTRCGNGGTCELKYNGNAYNGTFKINAGTTRTLGITSTFHPNDVNNPVEGSFRGSAILRVLVN</sequence>
<dbReference type="GO" id="GO:0007155">
    <property type="term" value="P:cell adhesion"/>
    <property type="evidence" value="ECO:0007669"/>
    <property type="project" value="InterPro"/>
</dbReference>
<dbReference type="AlphaFoldDB" id="A0AAI9DBT5"/>
<dbReference type="Gene3D" id="2.60.40.1090">
    <property type="entry name" value="Fimbrial-type adhesion domain"/>
    <property type="match status" value="1"/>
</dbReference>
<proteinExistence type="predicted"/>